<name>A0A484L1U8_9ASTE</name>
<dbReference type="GO" id="GO:0005634">
    <property type="term" value="C:nucleus"/>
    <property type="evidence" value="ECO:0007669"/>
    <property type="project" value="UniProtKB-SubCell"/>
</dbReference>
<evidence type="ECO:0000256" key="4">
    <source>
        <dbReference type="ARBA" id="ARBA00023242"/>
    </source>
</evidence>
<dbReference type="SUPFAM" id="SSF54928">
    <property type="entry name" value="RNA-binding domain, RBD"/>
    <property type="match status" value="1"/>
</dbReference>
<dbReference type="InterPro" id="IPR051945">
    <property type="entry name" value="RRM_MRD1_RNA_proc_ribogen"/>
</dbReference>
<dbReference type="Gene3D" id="3.30.70.330">
    <property type="match status" value="1"/>
</dbReference>
<reference evidence="8 9" key="1">
    <citation type="submission" date="2018-04" db="EMBL/GenBank/DDBJ databases">
        <authorList>
            <person name="Vogel A."/>
        </authorList>
    </citation>
    <scope>NUCLEOTIDE SEQUENCE [LARGE SCALE GENOMIC DNA]</scope>
</reference>
<evidence type="ECO:0000313" key="9">
    <source>
        <dbReference type="Proteomes" id="UP000595140"/>
    </source>
</evidence>
<feature type="compositionally biased region" description="Basic and acidic residues" evidence="6">
    <location>
        <begin position="106"/>
        <end position="127"/>
    </location>
</feature>
<sequence length="276" mass="30271">MGKEMNKENSNSQFSPSTVFVSNLPYSFTNTQLEETFSDVGPIRRCFLVTKKGSTEHQGIGFVQFANVEDASRAIELKNNSRVGERKLGVKHAVHRAPLKQRKSKGSQDEAPHKDKNETLPDALVKPEQDLNSQATGIGKHRRKRKATELCTGLPDEKSCSEKQRVARTVIIGGILSANMAKEVHSLAKGCGTVCSITYPLPKEELEYTGLAQDGCKMGASSVLYTSVKSAKTSVETLHKKEIHGGIIWARQLGGEVKFSLKQIVQNMICGFPPQS</sequence>
<keyword evidence="4" id="KW-0539">Nucleus</keyword>
<dbReference type="AlphaFoldDB" id="A0A484L1U8"/>
<evidence type="ECO:0000256" key="1">
    <source>
        <dbReference type="ARBA" id="ARBA00004123"/>
    </source>
</evidence>
<evidence type="ECO:0000256" key="5">
    <source>
        <dbReference type="PROSITE-ProRule" id="PRU00176"/>
    </source>
</evidence>
<dbReference type="InterPro" id="IPR012677">
    <property type="entry name" value="Nucleotide-bd_a/b_plait_sf"/>
</dbReference>
<evidence type="ECO:0000256" key="3">
    <source>
        <dbReference type="ARBA" id="ARBA00022884"/>
    </source>
</evidence>
<organism evidence="8 9">
    <name type="scientific">Cuscuta campestris</name>
    <dbReference type="NCBI Taxonomy" id="132261"/>
    <lineage>
        <taxon>Eukaryota</taxon>
        <taxon>Viridiplantae</taxon>
        <taxon>Streptophyta</taxon>
        <taxon>Embryophyta</taxon>
        <taxon>Tracheophyta</taxon>
        <taxon>Spermatophyta</taxon>
        <taxon>Magnoliopsida</taxon>
        <taxon>eudicotyledons</taxon>
        <taxon>Gunneridae</taxon>
        <taxon>Pentapetalae</taxon>
        <taxon>asterids</taxon>
        <taxon>lamiids</taxon>
        <taxon>Solanales</taxon>
        <taxon>Convolvulaceae</taxon>
        <taxon>Cuscuteae</taxon>
        <taxon>Cuscuta</taxon>
        <taxon>Cuscuta subgen. Grammica</taxon>
        <taxon>Cuscuta sect. Cleistogrammica</taxon>
    </lineage>
</organism>
<dbReference type="EMBL" id="OOIL02000889">
    <property type="protein sequence ID" value="VFQ70272.1"/>
    <property type="molecule type" value="Genomic_DNA"/>
</dbReference>
<keyword evidence="9" id="KW-1185">Reference proteome</keyword>
<keyword evidence="3 5" id="KW-0694">RNA-binding</keyword>
<keyword evidence="2" id="KW-0677">Repeat</keyword>
<evidence type="ECO:0000256" key="6">
    <source>
        <dbReference type="SAM" id="MobiDB-lite"/>
    </source>
</evidence>
<evidence type="ECO:0000259" key="7">
    <source>
        <dbReference type="PROSITE" id="PS50102"/>
    </source>
</evidence>
<dbReference type="CDD" id="cd12413">
    <property type="entry name" value="RRM1_RBM28_like"/>
    <property type="match status" value="1"/>
</dbReference>
<feature type="compositionally biased region" description="Basic residues" evidence="6">
    <location>
        <begin position="89"/>
        <end position="105"/>
    </location>
</feature>
<dbReference type="GO" id="GO:0003729">
    <property type="term" value="F:mRNA binding"/>
    <property type="evidence" value="ECO:0007669"/>
    <property type="project" value="TreeGrafter"/>
</dbReference>
<dbReference type="InterPro" id="IPR035979">
    <property type="entry name" value="RBD_domain_sf"/>
</dbReference>
<dbReference type="PROSITE" id="PS50102">
    <property type="entry name" value="RRM"/>
    <property type="match status" value="1"/>
</dbReference>
<accession>A0A484L1U8</accession>
<comment type="subcellular location">
    <subcellularLocation>
        <location evidence="1">Nucleus</location>
    </subcellularLocation>
</comment>
<dbReference type="InterPro" id="IPR000504">
    <property type="entry name" value="RRM_dom"/>
</dbReference>
<dbReference type="Proteomes" id="UP000595140">
    <property type="component" value="Unassembled WGS sequence"/>
</dbReference>
<dbReference type="OrthoDB" id="439808at2759"/>
<evidence type="ECO:0000256" key="2">
    <source>
        <dbReference type="ARBA" id="ARBA00022737"/>
    </source>
</evidence>
<dbReference type="PANTHER" id="PTHR48039:SF5">
    <property type="entry name" value="RNA-BINDING PROTEIN 28"/>
    <property type="match status" value="1"/>
</dbReference>
<feature type="region of interest" description="Disordered" evidence="6">
    <location>
        <begin position="86"/>
        <end position="127"/>
    </location>
</feature>
<dbReference type="PANTHER" id="PTHR48039">
    <property type="entry name" value="RNA-BINDING MOTIF PROTEIN 14B"/>
    <property type="match status" value="1"/>
</dbReference>
<protein>
    <recommendedName>
        <fullName evidence="7">RRM domain-containing protein</fullName>
    </recommendedName>
</protein>
<gene>
    <name evidence="8" type="ORF">CCAM_LOCUS12048</name>
</gene>
<dbReference type="SMART" id="SM00360">
    <property type="entry name" value="RRM"/>
    <property type="match status" value="1"/>
</dbReference>
<dbReference type="Pfam" id="PF00076">
    <property type="entry name" value="RRM_1"/>
    <property type="match status" value="1"/>
</dbReference>
<feature type="domain" description="RRM" evidence="7">
    <location>
        <begin position="17"/>
        <end position="95"/>
    </location>
</feature>
<evidence type="ECO:0000313" key="8">
    <source>
        <dbReference type="EMBL" id="VFQ70272.1"/>
    </source>
</evidence>
<proteinExistence type="predicted"/>